<dbReference type="AlphaFoldDB" id="A0AB33VA16"/>
<reference evidence="3 4" key="1">
    <citation type="journal article" date="2006" name="Mol. Plant Microbe Interact.">
        <title>Identification of open reading frames unique to a select agent: Ralstonia solanacearum race 3 biovar 2.</title>
        <authorList>
            <person name="Gabriel D.W."/>
            <person name="Allen C."/>
            <person name="Schell M."/>
            <person name="Denny T.P."/>
            <person name="Greenberg J.T."/>
            <person name="Duan Y.P."/>
            <person name="Flores-Cruz Z."/>
            <person name="Huang Q."/>
            <person name="Clifford J.M."/>
            <person name="Presting G."/>
            <person name="Gonzalez E.T."/>
            <person name="Reddy J."/>
            <person name="Elphinstone J."/>
            <person name="Swanson J."/>
            <person name="Yao J."/>
            <person name="Mulholland V."/>
            <person name="Liu L."/>
            <person name="Farmerie W."/>
            <person name="Patnaikuni M."/>
            <person name="Balogh B."/>
            <person name="Norman D."/>
            <person name="Alvarez A."/>
            <person name="Castillo J.A."/>
            <person name="Jones J."/>
            <person name="Saddler G."/>
            <person name="Walunas T."/>
            <person name="Zhukov A."/>
            <person name="Mikhailova N."/>
        </authorList>
    </citation>
    <scope>NUCLEOTIDE SEQUENCE [LARGE SCALE GENOMIC DNA]</scope>
    <source>
        <strain evidence="3 4">UW551</strain>
    </source>
</reference>
<dbReference type="NCBIfam" id="TIGR01730">
    <property type="entry name" value="RND_mfp"/>
    <property type="match status" value="1"/>
</dbReference>
<feature type="compositionally biased region" description="Basic residues" evidence="2">
    <location>
        <begin position="27"/>
        <end position="39"/>
    </location>
</feature>
<sequence length="424" mass="44406">MPRNMRWTPTTSPSSAIPTTAWPGLPRRSRSRPCARRWQNRTSRSTPCSASPRPRTFSPFTPPPPIMTDHRHASRRKGALLVILSGMLTGIPALGDAQTTTALVRVVPAHRAEIARPVPAYGVVSSAGASVQSVSLPYLARLVRLRLNPGQAVKKGDPLFDVMADPSAVLAHDQALNAAALARRELARTQALFASQLATQSQLDTARKTLRDAEQAAEAQQQLGAAGGTHTVTASFDGVLMQLNASPGDQISAGAPIALLSRHTVDTRAANVLLNVDPAQVGVLRVGDAVTLRPLAANVSAAGAPGRVVSVGAAIDPTTQSVVVAAFVPLDAQMLPGTRVAATIQADKGEHWVLPRASVLRDAGGAYVFQVDAHQRAHRVAVVPRVDAGAQYGVDGLLTPDAPVVSVGNYELTEGMAVTIDGAH</sequence>
<dbReference type="Gene3D" id="1.10.287.470">
    <property type="entry name" value="Helix hairpin bin"/>
    <property type="match status" value="1"/>
</dbReference>
<dbReference type="InterPro" id="IPR006143">
    <property type="entry name" value="RND_pump_MFP"/>
</dbReference>
<evidence type="ECO:0000256" key="1">
    <source>
        <dbReference type="ARBA" id="ARBA00009477"/>
    </source>
</evidence>
<dbReference type="Proteomes" id="UP000005933">
    <property type="component" value="Unassembled WGS sequence"/>
</dbReference>
<comment type="similarity">
    <text evidence="1">Belongs to the membrane fusion protein (MFP) (TC 8.A.1) family.</text>
</comment>
<comment type="caution">
    <text evidence="3">The sequence shown here is derived from an EMBL/GenBank/DDBJ whole genome shotgun (WGS) entry which is preliminary data.</text>
</comment>
<dbReference type="PANTHER" id="PTHR30469">
    <property type="entry name" value="MULTIDRUG RESISTANCE PROTEIN MDTA"/>
    <property type="match status" value="1"/>
</dbReference>
<dbReference type="GO" id="GO:1990281">
    <property type="term" value="C:efflux pump complex"/>
    <property type="evidence" value="ECO:0007669"/>
    <property type="project" value="TreeGrafter"/>
</dbReference>
<dbReference type="GO" id="GO:0015562">
    <property type="term" value="F:efflux transmembrane transporter activity"/>
    <property type="evidence" value="ECO:0007669"/>
    <property type="project" value="TreeGrafter"/>
</dbReference>
<evidence type="ECO:0000313" key="4">
    <source>
        <dbReference type="Proteomes" id="UP000005933"/>
    </source>
</evidence>
<dbReference type="EMBL" id="AAKL01000046">
    <property type="protein sequence ID" value="EAP71680.1"/>
    <property type="molecule type" value="Genomic_DNA"/>
</dbReference>
<feature type="compositionally biased region" description="Low complexity" evidence="2">
    <location>
        <begin position="7"/>
        <end position="23"/>
    </location>
</feature>
<dbReference type="SUPFAM" id="SSF111369">
    <property type="entry name" value="HlyD-like secretion proteins"/>
    <property type="match status" value="1"/>
</dbReference>
<evidence type="ECO:0000256" key="2">
    <source>
        <dbReference type="SAM" id="MobiDB-lite"/>
    </source>
</evidence>
<name>A0AB33VA16_RALSU</name>
<dbReference type="Gene3D" id="2.40.30.170">
    <property type="match status" value="1"/>
</dbReference>
<dbReference type="Gene3D" id="2.40.420.20">
    <property type="match status" value="1"/>
</dbReference>
<proteinExistence type="inferred from homology"/>
<feature type="compositionally biased region" description="Polar residues" evidence="2">
    <location>
        <begin position="40"/>
        <end position="49"/>
    </location>
</feature>
<feature type="region of interest" description="Disordered" evidence="2">
    <location>
        <begin position="1"/>
        <end position="64"/>
    </location>
</feature>
<gene>
    <name evidence="3" type="ORF">RRSL_01342</name>
</gene>
<accession>A0AB33VA16</accession>
<dbReference type="PANTHER" id="PTHR30469:SF15">
    <property type="entry name" value="HLYD FAMILY OF SECRETION PROTEINS"/>
    <property type="match status" value="1"/>
</dbReference>
<evidence type="ECO:0000313" key="3">
    <source>
        <dbReference type="EMBL" id="EAP71680.1"/>
    </source>
</evidence>
<dbReference type="Gene3D" id="2.40.50.100">
    <property type="match status" value="1"/>
</dbReference>
<protein>
    <submittedName>
        <fullName evidence="3">Membrane-fusion protein (Cell envelope biogenesis, outer membrane)</fullName>
    </submittedName>
</protein>
<organism evidence="3 4">
    <name type="scientific">Ralstonia solanacearum (strain UW551)</name>
    <dbReference type="NCBI Taxonomy" id="342110"/>
    <lineage>
        <taxon>Bacteria</taxon>
        <taxon>Pseudomonadati</taxon>
        <taxon>Pseudomonadota</taxon>
        <taxon>Betaproteobacteria</taxon>
        <taxon>Burkholderiales</taxon>
        <taxon>Burkholderiaceae</taxon>
        <taxon>Ralstonia</taxon>
        <taxon>Ralstonia solanacearum species complex</taxon>
    </lineage>
</organism>